<gene>
    <name evidence="2" type="ORF">BD626DRAFT_516719</name>
</gene>
<dbReference type="Pfam" id="PF00481">
    <property type="entry name" value="PP2C"/>
    <property type="match status" value="1"/>
</dbReference>
<protein>
    <submittedName>
        <fullName evidence="2">Phosphatase 2C-like domain-containing protein</fullName>
    </submittedName>
</protein>
<dbReference type="AlphaFoldDB" id="A0A550BWU5"/>
<dbReference type="CDD" id="cd00143">
    <property type="entry name" value="PP2Cc"/>
    <property type="match status" value="1"/>
</dbReference>
<dbReference type="SMART" id="SM00332">
    <property type="entry name" value="PP2Cc"/>
    <property type="match status" value="1"/>
</dbReference>
<evidence type="ECO:0000259" key="1">
    <source>
        <dbReference type="PROSITE" id="PS51746"/>
    </source>
</evidence>
<dbReference type="InterPro" id="IPR001932">
    <property type="entry name" value="PPM-type_phosphatase-like_dom"/>
</dbReference>
<feature type="domain" description="PPM-type phosphatase" evidence="1">
    <location>
        <begin position="130"/>
        <end position="496"/>
    </location>
</feature>
<comment type="caution">
    <text evidence="2">The sequence shown here is derived from an EMBL/GenBank/DDBJ whole genome shotgun (WGS) entry which is preliminary data.</text>
</comment>
<keyword evidence="3" id="KW-1185">Reference proteome</keyword>
<accession>A0A550BWU5</accession>
<evidence type="ECO:0000313" key="2">
    <source>
        <dbReference type="EMBL" id="TRM57020.1"/>
    </source>
</evidence>
<dbReference type="InterPro" id="IPR036457">
    <property type="entry name" value="PPM-type-like_dom_sf"/>
</dbReference>
<dbReference type="OrthoDB" id="420076at2759"/>
<dbReference type="GO" id="GO:0005739">
    <property type="term" value="C:mitochondrion"/>
    <property type="evidence" value="ECO:0007669"/>
    <property type="project" value="TreeGrafter"/>
</dbReference>
<dbReference type="PANTHER" id="PTHR13832">
    <property type="entry name" value="PROTEIN PHOSPHATASE 2C"/>
    <property type="match status" value="1"/>
</dbReference>
<dbReference type="GO" id="GO:0004741">
    <property type="term" value="F:[pyruvate dehydrogenase (acetyl-transferring)]-phosphatase activity"/>
    <property type="evidence" value="ECO:0007669"/>
    <property type="project" value="TreeGrafter"/>
</dbReference>
<dbReference type="Gene3D" id="3.60.40.10">
    <property type="entry name" value="PPM-type phosphatase domain"/>
    <property type="match status" value="1"/>
</dbReference>
<reference evidence="2 3" key="1">
    <citation type="journal article" date="2019" name="New Phytol.">
        <title>Comparative genomics reveals unique wood-decay strategies and fruiting body development in the Schizophyllaceae.</title>
        <authorList>
            <person name="Almasi E."/>
            <person name="Sahu N."/>
            <person name="Krizsan K."/>
            <person name="Balint B."/>
            <person name="Kovacs G.M."/>
            <person name="Kiss B."/>
            <person name="Cseklye J."/>
            <person name="Drula E."/>
            <person name="Henrissat B."/>
            <person name="Nagy I."/>
            <person name="Chovatia M."/>
            <person name="Adam C."/>
            <person name="LaButti K."/>
            <person name="Lipzen A."/>
            <person name="Riley R."/>
            <person name="Grigoriev I.V."/>
            <person name="Nagy L.G."/>
        </authorList>
    </citation>
    <scope>NUCLEOTIDE SEQUENCE [LARGE SCALE GENOMIC DNA]</scope>
    <source>
        <strain evidence="2 3">NL-1724</strain>
    </source>
</reference>
<dbReference type="InterPro" id="IPR015655">
    <property type="entry name" value="PP2C"/>
</dbReference>
<dbReference type="PANTHER" id="PTHR13832:SF792">
    <property type="entry name" value="GM14286P"/>
    <property type="match status" value="1"/>
</dbReference>
<dbReference type="PROSITE" id="PS51746">
    <property type="entry name" value="PPM_2"/>
    <property type="match status" value="1"/>
</dbReference>
<organism evidence="2 3">
    <name type="scientific">Schizophyllum amplum</name>
    <dbReference type="NCBI Taxonomy" id="97359"/>
    <lineage>
        <taxon>Eukaryota</taxon>
        <taxon>Fungi</taxon>
        <taxon>Dikarya</taxon>
        <taxon>Basidiomycota</taxon>
        <taxon>Agaricomycotina</taxon>
        <taxon>Agaricomycetes</taxon>
        <taxon>Agaricomycetidae</taxon>
        <taxon>Agaricales</taxon>
        <taxon>Schizophyllaceae</taxon>
        <taxon>Schizophyllum</taxon>
    </lineage>
</organism>
<evidence type="ECO:0000313" key="3">
    <source>
        <dbReference type="Proteomes" id="UP000320762"/>
    </source>
</evidence>
<dbReference type="SUPFAM" id="SSF81606">
    <property type="entry name" value="PP2C-like"/>
    <property type="match status" value="1"/>
</dbReference>
<dbReference type="Proteomes" id="UP000320762">
    <property type="component" value="Unassembled WGS sequence"/>
</dbReference>
<name>A0A550BWU5_9AGAR</name>
<dbReference type="STRING" id="97359.A0A550BWU5"/>
<proteinExistence type="predicted"/>
<sequence>MFRLTRLRHALKSNSTWGRSISFSSRTGHTRSVAGPALAVGIGFAVGASCLSGYYRLYADTDSESNGSRDHASPANLPSTFSQSGSYEVVDPGSYLRRRILSVDSWPELGVRLTEVFCLASNYPCEDVSSSARTELIATGQAWAFWGIFDGHNGAATSAHLAEILAIAVTGALGDLYSTYAKFEAEEPASVDAEPLRSAISGPVHPPAEEVDKAIKETFLRVDDDIVHWAAQRALAKPLQGATMELLQPALAGSCALLGFFDSDSRELRMALTGDSRAVLARPVRDAKGRTHWQVHALSQDQNAHNEAEMARMEGEHPGETIGANGRVLGWGMARAFGDAAYKWSRELQTRLYEGYLCDYPRSNVKTPPYFTAEPEITTTVVRPGDVLVMASDGLWDCLTNEEVVGLVGIWMEKNNNGKESASEALPVDMKPDHTKMYAWWHSEKRFVNLDDTMAAHLARNALGGANIDLTSALLTLEPPRARRYRDDISIQVVVFD</sequence>
<dbReference type="EMBL" id="VDMD01000054">
    <property type="protein sequence ID" value="TRM57020.1"/>
    <property type="molecule type" value="Genomic_DNA"/>
</dbReference>